<dbReference type="EMBL" id="LNRQ01000002">
    <property type="protein sequence ID" value="KZN05450.1"/>
    <property type="molecule type" value="Genomic_DNA"/>
</dbReference>
<sequence length="70" mass="7914">MGSQEKLNKAFTLTGIREGRCLDRLVIQRKFLIFIQTPKMELQVPTCLLSLQDTCSTGLHTHKLLISNKG</sequence>
<accession>A0A166DMX0</accession>
<keyword evidence="3" id="KW-1185">Reference proteome</keyword>
<protein>
    <submittedName>
        <fullName evidence="1">Uncharacterized protein</fullName>
    </submittedName>
</protein>
<proteinExistence type="predicted"/>
<reference evidence="2" key="2">
    <citation type="submission" date="2022-03" db="EMBL/GenBank/DDBJ databases">
        <title>Draft title - Genomic analysis of global carrot germplasm unveils the trajectory of domestication and the origin of high carotenoid orange carrot.</title>
        <authorList>
            <person name="Iorizzo M."/>
            <person name="Ellison S."/>
            <person name="Senalik D."/>
            <person name="Macko-Podgorni A."/>
            <person name="Grzebelus D."/>
            <person name="Bostan H."/>
            <person name="Rolling W."/>
            <person name="Curaba J."/>
            <person name="Simon P."/>
        </authorList>
    </citation>
    <scope>NUCLEOTIDE SEQUENCE</scope>
    <source>
        <tissue evidence="2">Leaf</tissue>
    </source>
</reference>
<organism evidence="1">
    <name type="scientific">Daucus carota subsp. sativus</name>
    <name type="common">Carrot</name>
    <dbReference type="NCBI Taxonomy" id="79200"/>
    <lineage>
        <taxon>Eukaryota</taxon>
        <taxon>Viridiplantae</taxon>
        <taxon>Streptophyta</taxon>
        <taxon>Embryophyta</taxon>
        <taxon>Tracheophyta</taxon>
        <taxon>Spermatophyta</taxon>
        <taxon>Magnoliopsida</taxon>
        <taxon>eudicotyledons</taxon>
        <taxon>Gunneridae</taxon>
        <taxon>Pentapetalae</taxon>
        <taxon>asterids</taxon>
        <taxon>campanulids</taxon>
        <taxon>Apiales</taxon>
        <taxon>Apiaceae</taxon>
        <taxon>Apioideae</taxon>
        <taxon>Scandiceae</taxon>
        <taxon>Daucinae</taxon>
        <taxon>Daucus</taxon>
        <taxon>Daucus sect. Daucus</taxon>
    </lineage>
</organism>
<evidence type="ECO:0000313" key="3">
    <source>
        <dbReference type="Proteomes" id="UP000077755"/>
    </source>
</evidence>
<dbReference type="Gramene" id="KZN05450">
    <property type="protein sequence ID" value="KZN05450"/>
    <property type="gene ID" value="DCAR_006287"/>
</dbReference>
<name>A0A166DMX0_DAUCS</name>
<dbReference type="AlphaFoldDB" id="A0A166DMX0"/>
<evidence type="ECO:0000313" key="2">
    <source>
        <dbReference type="EMBL" id="WOG87861.1"/>
    </source>
</evidence>
<dbReference type="EMBL" id="CP093344">
    <property type="protein sequence ID" value="WOG87861.1"/>
    <property type="molecule type" value="Genomic_DNA"/>
</dbReference>
<gene>
    <name evidence="1" type="ORF">DCAR_006287</name>
    <name evidence="2" type="ORF">DCAR_0207093</name>
</gene>
<evidence type="ECO:0000313" key="1">
    <source>
        <dbReference type="EMBL" id="KZN05450.1"/>
    </source>
</evidence>
<reference evidence="1" key="1">
    <citation type="journal article" date="2016" name="Nat. Genet.">
        <title>A high-quality carrot genome assembly provides new insights into carotenoid accumulation and asterid genome evolution.</title>
        <authorList>
            <person name="Iorizzo M."/>
            <person name="Ellison S."/>
            <person name="Senalik D."/>
            <person name="Zeng P."/>
            <person name="Satapoomin P."/>
            <person name="Huang J."/>
            <person name="Bowman M."/>
            <person name="Iovene M."/>
            <person name="Sanseverino W."/>
            <person name="Cavagnaro P."/>
            <person name="Yildiz M."/>
            <person name="Macko-Podgorni A."/>
            <person name="Moranska E."/>
            <person name="Grzebelus E."/>
            <person name="Grzebelus D."/>
            <person name="Ashrafi H."/>
            <person name="Zheng Z."/>
            <person name="Cheng S."/>
            <person name="Spooner D."/>
            <person name="Van Deynze A."/>
            <person name="Simon P."/>
        </authorList>
    </citation>
    <scope>NUCLEOTIDE SEQUENCE [LARGE SCALE GENOMIC DNA]</scope>
    <source>
        <tissue evidence="1">Leaf</tissue>
    </source>
</reference>
<dbReference type="Proteomes" id="UP000077755">
    <property type="component" value="Chromosome 2"/>
</dbReference>